<organism evidence="1 2">
    <name type="scientific">Ensete ventricosum</name>
    <name type="common">Abyssinian banana</name>
    <name type="synonym">Musa ensete</name>
    <dbReference type="NCBI Taxonomy" id="4639"/>
    <lineage>
        <taxon>Eukaryota</taxon>
        <taxon>Viridiplantae</taxon>
        <taxon>Streptophyta</taxon>
        <taxon>Embryophyta</taxon>
        <taxon>Tracheophyta</taxon>
        <taxon>Spermatophyta</taxon>
        <taxon>Magnoliopsida</taxon>
        <taxon>Liliopsida</taxon>
        <taxon>Zingiberales</taxon>
        <taxon>Musaceae</taxon>
        <taxon>Ensete</taxon>
    </lineage>
</organism>
<proteinExistence type="predicted"/>
<dbReference type="AlphaFoldDB" id="A0A426Y7T2"/>
<name>A0A426Y7T2_ENSVE</name>
<dbReference type="EMBL" id="AMZH03014352">
    <property type="protein sequence ID" value="RRT47780.1"/>
    <property type="molecule type" value="Genomic_DNA"/>
</dbReference>
<reference evidence="1 2" key="1">
    <citation type="journal article" date="2014" name="Agronomy (Basel)">
        <title>A Draft Genome Sequence for Ensete ventricosum, the Drought-Tolerant Tree Against Hunger.</title>
        <authorList>
            <person name="Harrison J."/>
            <person name="Moore K.A."/>
            <person name="Paszkiewicz K."/>
            <person name="Jones T."/>
            <person name="Grant M."/>
            <person name="Ambacheew D."/>
            <person name="Muzemil S."/>
            <person name="Studholme D.J."/>
        </authorList>
    </citation>
    <scope>NUCLEOTIDE SEQUENCE [LARGE SCALE GENOMIC DNA]</scope>
</reference>
<evidence type="ECO:0000313" key="2">
    <source>
        <dbReference type="Proteomes" id="UP000287651"/>
    </source>
</evidence>
<comment type="caution">
    <text evidence="1">The sequence shown here is derived from an EMBL/GenBank/DDBJ whole genome shotgun (WGS) entry which is preliminary data.</text>
</comment>
<accession>A0A426Y7T2</accession>
<evidence type="ECO:0000313" key="1">
    <source>
        <dbReference type="EMBL" id="RRT47780.1"/>
    </source>
</evidence>
<sequence>MKGVDVEDEIWSRDIAFLGRGQGHELLQRQERDHVVSFILMEPKFEILSCTARYGRYISIRQFADTWTARYRTILPNIDHR</sequence>
<protein>
    <submittedName>
        <fullName evidence="1">Uncharacterized protein</fullName>
    </submittedName>
</protein>
<gene>
    <name evidence="1" type="ORF">B296_00031604</name>
</gene>
<dbReference type="Proteomes" id="UP000287651">
    <property type="component" value="Unassembled WGS sequence"/>
</dbReference>
<feature type="non-terminal residue" evidence="1">
    <location>
        <position position="81"/>
    </location>
</feature>